<evidence type="ECO:0000313" key="3">
    <source>
        <dbReference type="EMBL" id="KAJ9589405.1"/>
    </source>
</evidence>
<keyword evidence="4" id="KW-1185">Reference proteome</keyword>
<dbReference type="GO" id="GO:0005886">
    <property type="term" value="C:plasma membrane"/>
    <property type="evidence" value="ECO:0007669"/>
    <property type="project" value="TreeGrafter"/>
</dbReference>
<organism evidence="3 4">
    <name type="scientific">Diploptera punctata</name>
    <name type="common">Pacific beetle cockroach</name>
    <dbReference type="NCBI Taxonomy" id="6984"/>
    <lineage>
        <taxon>Eukaryota</taxon>
        <taxon>Metazoa</taxon>
        <taxon>Ecdysozoa</taxon>
        <taxon>Arthropoda</taxon>
        <taxon>Hexapoda</taxon>
        <taxon>Insecta</taxon>
        <taxon>Pterygota</taxon>
        <taxon>Neoptera</taxon>
        <taxon>Polyneoptera</taxon>
        <taxon>Dictyoptera</taxon>
        <taxon>Blattodea</taxon>
        <taxon>Blaberoidea</taxon>
        <taxon>Blaberidae</taxon>
        <taxon>Diplopterinae</taxon>
        <taxon>Diploptera</taxon>
    </lineage>
</organism>
<dbReference type="SMART" id="SM00408">
    <property type="entry name" value="IGc2"/>
    <property type="match status" value="2"/>
</dbReference>
<feature type="non-terminal residue" evidence="3">
    <location>
        <position position="266"/>
    </location>
</feature>
<dbReference type="CDD" id="cd00096">
    <property type="entry name" value="Ig"/>
    <property type="match status" value="1"/>
</dbReference>
<evidence type="ECO:0000259" key="2">
    <source>
        <dbReference type="PROSITE" id="PS50835"/>
    </source>
</evidence>
<feature type="domain" description="Ig-like" evidence="2">
    <location>
        <begin position="24"/>
        <end position="103"/>
    </location>
</feature>
<feature type="domain" description="Ig-like" evidence="2">
    <location>
        <begin position="127"/>
        <end position="199"/>
    </location>
</feature>
<protein>
    <recommendedName>
        <fullName evidence="2">Ig-like domain-containing protein</fullName>
    </recommendedName>
</protein>
<dbReference type="Proteomes" id="UP001233999">
    <property type="component" value="Unassembled WGS sequence"/>
</dbReference>
<keyword evidence="1" id="KW-0393">Immunoglobulin domain</keyword>
<proteinExistence type="predicted"/>
<dbReference type="GO" id="GO:0050808">
    <property type="term" value="P:synapse organization"/>
    <property type="evidence" value="ECO:0007669"/>
    <property type="project" value="TreeGrafter"/>
</dbReference>
<gene>
    <name evidence="3" type="ORF">L9F63_017384</name>
</gene>
<dbReference type="EMBL" id="JASPKZ010004942">
    <property type="protein sequence ID" value="KAJ9589405.1"/>
    <property type="molecule type" value="Genomic_DNA"/>
</dbReference>
<comment type="caution">
    <text evidence="3">The sequence shown here is derived from an EMBL/GenBank/DDBJ whole genome shotgun (WGS) entry which is preliminary data.</text>
</comment>
<accession>A0AAD8EG82</accession>
<dbReference type="SUPFAM" id="SSF48726">
    <property type="entry name" value="Immunoglobulin"/>
    <property type="match status" value="3"/>
</dbReference>
<dbReference type="InterPro" id="IPR036179">
    <property type="entry name" value="Ig-like_dom_sf"/>
</dbReference>
<dbReference type="Gene3D" id="2.60.40.10">
    <property type="entry name" value="Immunoglobulins"/>
    <property type="match status" value="3"/>
</dbReference>
<dbReference type="GO" id="GO:0007156">
    <property type="term" value="P:homophilic cell adhesion via plasma membrane adhesion molecules"/>
    <property type="evidence" value="ECO:0007669"/>
    <property type="project" value="TreeGrafter"/>
</dbReference>
<dbReference type="InterPro" id="IPR003598">
    <property type="entry name" value="Ig_sub2"/>
</dbReference>
<dbReference type="GO" id="GO:0030424">
    <property type="term" value="C:axon"/>
    <property type="evidence" value="ECO:0007669"/>
    <property type="project" value="TreeGrafter"/>
</dbReference>
<sequence>FLILYRMCGSRYVCEEQAKVVLTPSFTDVEKYISESHIVSCKSEHGISMMWTKDGTQITATKGRVHVEKAPGGKGIALFFENINSNDKGNYSCLATIDNKPVHAGFRLVVIKRIKFLDTSPIQIANETESVVMRCEVEGEPEPSIFWSAKGNPPDGVKYKVVGDGLAIEKVTMEDEGDYHCRAYQLSNDKSNAIERTITLKVQHKPVWNGTQESDRAYGFLTGTVNLTCEVRAEPLPKFQWRRGDKTLTPQQNFTIFDDKLTSTLQ</sequence>
<dbReference type="PANTHER" id="PTHR45080">
    <property type="entry name" value="CONTACTIN 5"/>
    <property type="match status" value="1"/>
</dbReference>
<reference evidence="3" key="1">
    <citation type="journal article" date="2023" name="IScience">
        <title>Live-bearing cockroach genome reveals convergent evolutionary mechanisms linked to viviparity in insects and beyond.</title>
        <authorList>
            <person name="Fouks B."/>
            <person name="Harrison M.C."/>
            <person name="Mikhailova A.A."/>
            <person name="Marchal E."/>
            <person name="English S."/>
            <person name="Carruthers M."/>
            <person name="Jennings E.C."/>
            <person name="Chiamaka E.L."/>
            <person name="Frigard R.A."/>
            <person name="Pippel M."/>
            <person name="Attardo G.M."/>
            <person name="Benoit J.B."/>
            <person name="Bornberg-Bauer E."/>
            <person name="Tobe S.S."/>
        </authorList>
    </citation>
    <scope>NUCLEOTIDE SEQUENCE</scope>
    <source>
        <strain evidence="3">Stay&amp;Tobe</strain>
    </source>
</reference>
<dbReference type="PANTHER" id="PTHR45080:SF27">
    <property type="entry name" value="NEURAL CELL ADHESION MOLECULE 1-LIKE"/>
    <property type="match status" value="1"/>
</dbReference>
<dbReference type="SMART" id="SM00409">
    <property type="entry name" value="IG"/>
    <property type="match status" value="2"/>
</dbReference>
<dbReference type="Pfam" id="PF07679">
    <property type="entry name" value="I-set"/>
    <property type="match status" value="3"/>
</dbReference>
<dbReference type="InterPro" id="IPR013098">
    <property type="entry name" value="Ig_I-set"/>
</dbReference>
<dbReference type="GO" id="GO:0043025">
    <property type="term" value="C:neuronal cell body"/>
    <property type="evidence" value="ECO:0007669"/>
    <property type="project" value="TreeGrafter"/>
</dbReference>
<feature type="non-terminal residue" evidence="3">
    <location>
        <position position="1"/>
    </location>
</feature>
<dbReference type="PROSITE" id="PS50835">
    <property type="entry name" value="IG_LIKE"/>
    <property type="match status" value="2"/>
</dbReference>
<dbReference type="InterPro" id="IPR013783">
    <property type="entry name" value="Ig-like_fold"/>
</dbReference>
<evidence type="ECO:0000256" key="1">
    <source>
        <dbReference type="ARBA" id="ARBA00023319"/>
    </source>
</evidence>
<dbReference type="InterPro" id="IPR050958">
    <property type="entry name" value="Cell_Adh-Cytoskel_Orgn"/>
</dbReference>
<dbReference type="AlphaFoldDB" id="A0AAD8EG82"/>
<dbReference type="InterPro" id="IPR003599">
    <property type="entry name" value="Ig_sub"/>
</dbReference>
<reference evidence="3" key="2">
    <citation type="submission" date="2023-05" db="EMBL/GenBank/DDBJ databases">
        <authorList>
            <person name="Fouks B."/>
        </authorList>
    </citation>
    <scope>NUCLEOTIDE SEQUENCE</scope>
    <source>
        <strain evidence="3">Stay&amp;Tobe</strain>
        <tissue evidence="3">Testes</tissue>
    </source>
</reference>
<name>A0AAD8EG82_DIPPU</name>
<dbReference type="InterPro" id="IPR007110">
    <property type="entry name" value="Ig-like_dom"/>
</dbReference>
<dbReference type="GO" id="GO:0008046">
    <property type="term" value="F:axon guidance receptor activity"/>
    <property type="evidence" value="ECO:0007669"/>
    <property type="project" value="TreeGrafter"/>
</dbReference>
<evidence type="ECO:0000313" key="4">
    <source>
        <dbReference type="Proteomes" id="UP001233999"/>
    </source>
</evidence>